<evidence type="ECO:0000256" key="1">
    <source>
        <dbReference type="ARBA" id="ARBA00004123"/>
    </source>
</evidence>
<dbReference type="InterPro" id="IPR017970">
    <property type="entry name" value="Homeobox_CS"/>
</dbReference>
<feature type="compositionally biased region" description="Basic and acidic residues" evidence="8">
    <location>
        <begin position="33"/>
        <end position="43"/>
    </location>
</feature>
<organism evidence="10 11">
    <name type="scientific">Zophobas morio</name>
    <dbReference type="NCBI Taxonomy" id="2755281"/>
    <lineage>
        <taxon>Eukaryota</taxon>
        <taxon>Metazoa</taxon>
        <taxon>Ecdysozoa</taxon>
        <taxon>Arthropoda</taxon>
        <taxon>Hexapoda</taxon>
        <taxon>Insecta</taxon>
        <taxon>Pterygota</taxon>
        <taxon>Neoptera</taxon>
        <taxon>Endopterygota</taxon>
        <taxon>Coleoptera</taxon>
        <taxon>Polyphaga</taxon>
        <taxon>Cucujiformia</taxon>
        <taxon>Tenebrionidae</taxon>
        <taxon>Zophobas</taxon>
    </lineage>
</organism>
<dbReference type="CDD" id="cd00086">
    <property type="entry name" value="homeodomain"/>
    <property type="match status" value="1"/>
</dbReference>
<evidence type="ECO:0000256" key="7">
    <source>
        <dbReference type="RuleBase" id="RU000682"/>
    </source>
</evidence>
<evidence type="ECO:0000256" key="2">
    <source>
        <dbReference type="ARBA" id="ARBA00022473"/>
    </source>
</evidence>
<feature type="region of interest" description="Disordered" evidence="8">
    <location>
        <begin position="23"/>
        <end position="63"/>
    </location>
</feature>
<evidence type="ECO:0000256" key="6">
    <source>
        <dbReference type="PROSITE-ProRule" id="PRU00108"/>
    </source>
</evidence>
<gene>
    <name evidence="10" type="ORF">Zmor_020588</name>
</gene>
<feature type="compositionally biased region" description="Low complexity" evidence="8">
    <location>
        <begin position="213"/>
        <end position="238"/>
    </location>
</feature>
<evidence type="ECO:0000256" key="4">
    <source>
        <dbReference type="ARBA" id="ARBA00023155"/>
    </source>
</evidence>
<comment type="caution">
    <text evidence="10">The sequence shown here is derived from an EMBL/GenBank/DDBJ whole genome shotgun (WGS) entry which is preliminary data.</text>
</comment>
<evidence type="ECO:0000313" key="11">
    <source>
        <dbReference type="Proteomes" id="UP001168821"/>
    </source>
</evidence>
<accession>A0AA38M9S7</accession>
<dbReference type="Pfam" id="PF00046">
    <property type="entry name" value="Homeodomain"/>
    <property type="match status" value="1"/>
</dbReference>
<dbReference type="Gene3D" id="1.10.10.60">
    <property type="entry name" value="Homeodomain-like"/>
    <property type="match status" value="1"/>
</dbReference>
<feature type="compositionally biased region" description="Acidic residues" evidence="8">
    <location>
        <begin position="48"/>
        <end position="57"/>
    </location>
</feature>
<sequence>MSQSQDEIRPRAVYSIDQILGVNSSSSTSTKSAEGESDSKVDSVSDGEIVEESIEDMSDSRPRKIRRSRTTFTTYQLHQLERAFEKTQYPDVFTREELAMRLDLSEARVQVWFQNRRAKWRKREKALGREAVPFMHPGEQAGLPEFSFQNHLTMPPVGPTDPFWHGLPFPPMFNPTMMPWAPKGPMNAPSFHAFLQHYVLAGSVPQLNLLNTSNPVPNERSRSSSPETPSPSRLSPSTLEALRLRTQEILMPSSSPQKLHAKS</sequence>
<dbReference type="Proteomes" id="UP001168821">
    <property type="component" value="Unassembled WGS sequence"/>
</dbReference>
<keyword evidence="11" id="KW-1185">Reference proteome</keyword>
<dbReference type="PANTHER" id="PTHR24329:SF570">
    <property type="entry name" value="HOMEOBRAIN"/>
    <property type="match status" value="1"/>
</dbReference>
<dbReference type="SUPFAM" id="SSF46689">
    <property type="entry name" value="Homeodomain-like"/>
    <property type="match status" value="1"/>
</dbReference>
<keyword evidence="3 6" id="KW-0238">DNA-binding</keyword>
<dbReference type="PANTHER" id="PTHR24329">
    <property type="entry name" value="HOMEOBOX PROTEIN ARISTALESS"/>
    <property type="match status" value="1"/>
</dbReference>
<keyword evidence="5 6" id="KW-0539">Nucleus</keyword>
<evidence type="ECO:0000256" key="5">
    <source>
        <dbReference type="ARBA" id="ARBA00023242"/>
    </source>
</evidence>
<dbReference type="GO" id="GO:0005634">
    <property type="term" value="C:nucleus"/>
    <property type="evidence" value="ECO:0007669"/>
    <property type="project" value="UniProtKB-SubCell"/>
</dbReference>
<feature type="domain" description="Homeobox" evidence="9">
    <location>
        <begin position="63"/>
        <end position="123"/>
    </location>
</feature>
<keyword evidence="2" id="KW-0217">Developmental protein</keyword>
<dbReference type="GO" id="GO:0000977">
    <property type="term" value="F:RNA polymerase II transcription regulatory region sequence-specific DNA binding"/>
    <property type="evidence" value="ECO:0007669"/>
    <property type="project" value="TreeGrafter"/>
</dbReference>
<evidence type="ECO:0000256" key="8">
    <source>
        <dbReference type="SAM" id="MobiDB-lite"/>
    </source>
</evidence>
<dbReference type="PROSITE" id="PS00027">
    <property type="entry name" value="HOMEOBOX_1"/>
    <property type="match status" value="1"/>
</dbReference>
<keyword evidence="4 6" id="KW-0371">Homeobox</keyword>
<dbReference type="AlphaFoldDB" id="A0AA38M9S7"/>
<evidence type="ECO:0000313" key="10">
    <source>
        <dbReference type="EMBL" id="KAJ3648815.1"/>
    </source>
</evidence>
<dbReference type="InterPro" id="IPR001356">
    <property type="entry name" value="HD"/>
</dbReference>
<reference evidence="10" key="1">
    <citation type="journal article" date="2023" name="G3 (Bethesda)">
        <title>Whole genome assemblies of Zophobas morio and Tenebrio molitor.</title>
        <authorList>
            <person name="Kaur S."/>
            <person name="Stinson S.A."/>
            <person name="diCenzo G.C."/>
        </authorList>
    </citation>
    <scope>NUCLEOTIDE SEQUENCE</scope>
    <source>
        <strain evidence="10">QUZm001</strain>
    </source>
</reference>
<dbReference type="EMBL" id="JALNTZ010000006">
    <property type="protein sequence ID" value="KAJ3648815.1"/>
    <property type="molecule type" value="Genomic_DNA"/>
</dbReference>
<feature type="region of interest" description="Disordered" evidence="8">
    <location>
        <begin position="210"/>
        <end position="238"/>
    </location>
</feature>
<dbReference type="PROSITE" id="PS50071">
    <property type="entry name" value="HOMEOBOX_2"/>
    <property type="match status" value="1"/>
</dbReference>
<protein>
    <recommendedName>
        <fullName evidence="9">Homeobox domain-containing protein</fullName>
    </recommendedName>
</protein>
<evidence type="ECO:0000259" key="9">
    <source>
        <dbReference type="PROSITE" id="PS50071"/>
    </source>
</evidence>
<evidence type="ECO:0000256" key="3">
    <source>
        <dbReference type="ARBA" id="ARBA00023125"/>
    </source>
</evidence>
<name>A0AA38M9S7_9CUCU</name>
<dbReference type="GO" id="GO:0000981">
    <property type="term" value="F:DNA-binding transcription factor activity, RNA polymerase II-specific"/>
    <property type="evidence" value="ECO:0007669"/>
    <property type="project" value="InterPro"/>
</dbReference>
<comment type="subcellular location">
    <subcellularLocation>
        <location evidence="1 6 7">Nucleus</location>
    </subcellularLocation>
</comment>
<dbReference type="InterPro" id="IPR009057">
    <property type="entry name" value="Homeodomain-like_sf"/>
</dbReference>
<feature type="DNA-binding region" description="Homeobox" evidence="6">
    <location>
        <begin position="65"/>
        <end position="124"/>
    </location>
</feature>
<dbReference type="SMART" id="SM00389">
    <property type="entry name" value="HOX"/>
    <property type="match status" value="1"/>
</dbReference>
<dbReference type="FunFam" id="1.10.10.60:FF:000102">
    <property type="entry name" value="Aristaless related homeobox"/>
    <property type="match status" value="1"/>
</dbReference>
<dbReference type="InterPro" id="IPR050649">
    <property type="entry name" value="Paired_Homeobox_TFs"/>
</dbReference>
<proteinExistence type="predicted"/>